<dbReference type="Pfam" id="PF06813">
    <property type="entry name" value="Nodulin-like"/>
    <property type="match status" value="1"/>
</dbReference>
<feature type="transmembrane region" description="Helical" evidence="7">
    <location>
        <begin position="148"/>
        <end position="168"/>
    </location>
</feature>
<dbReference type="InterPro" id="IPR036259">
    <property type="entry name" value="MFS_trans_sf"/>
</dbReference>
<dbReference type="PANTHER" id="PTHR21576">
    <property type="entry name" value="UNCHARACTERIZED NODULIN-LIKE PROTEIN"/>
    <property type="match status" value="1"/>
</dbReference>
<feature type="transmembrane region" description="Helical" evidence="7">
    <location>
        <begin position="243"/>
        <end position="264"/>
    </location>
</feature>
<dbReference type="AlphaFoldDB" id="A0AAV3Q8A5"/>
<comment type="subcellular location">
    <subcellularLocation>
        <location evidence="1">Membrane</location>
        <topology evidence="1">Multi-pass membrane protein</topology>
    </subcellularLocation>
</comment>
<feature type="transmembrane region" description="Helical" evidence="7">
    <location>
        <begin position="488"/>
        <end position="512"/>
    </location>
</feature>
<dbReference type="InterPro" id="IPR010658">
    <property type="entry name" value="Nodulin-like"/>
</dbReference>
<keyword evidence="4 7" id="KW-0472">Membrane</keyword>
<organism evidence="10 11">
    <name type="scientific">Lithospermum erythrorhizon</name>
    <name type="common">Purple gromwell</name>
    <name type="synonym">Lithospermum officinale var. erythrorhizon</name>
    <dbReference type="NCBI Taxonomy" id="34254"/>
    <lineage>
        <taxon>Eukaryota</taxon>
        <taxon>Viridiplantae</taxon>
        <taxon>Streptophyta</taxon>
        <taxon>Embryophyta</taxon>
        <taxon>Tracheophyta</taxon>
        <taxon>Spermatophyta</taxon>
        <taxon>Magnoliopsida</taxon>
        <taxon>eudicotyledons</taxon>
        <taxon>Gunneridae</taxon>
        <taxon>Pentapetalae</taxon>
        <taxon>asterids</taxon>
        <taxon>lamiids</taxon>
        <taxon>Boraginales</taxon>
        <taxon>Boraginaceae</taxon>
        <taxon>Boraginoideae</taxon>
        <taxon>Lithospermeae</taxon>
        <taxon>Lithospermum</taxon>
    </lineage>
</organism>
<evidence type="ECO:0000256" key="7">
    <source>
        <dbReference type="SAM" id="Phobius"/>
    </source>
</evidence>
<evidence type="ECO:0000256" key="4">
    <source>
        <dbReference type="ARBA" id="ARBA00023136"/>
    </source>
</evidence>
<evidence type="ECO:0008006" key="12">
    <source>
        <dbReference type="Google" id="ProtNLM"/>
    </source>
</evidence>
<feature type="region of interest" description="Disordered" evidence="6">
    <location>
        <begin position="275"/>
        <end position="314"/>
    </location>
</feature>
<proteinExistence type="inferred from homology"/>
<sequence length="589" mass="64070">MGFGKERLVSFLNNRWLVFVAAMWIQSCAGIGYLFGSISPVIKSSLNYNQKQLARLGVAKDLGDSVGFLAGSLCEILPLWGGLLVGAIQNFVGYGWVWLVVTGRAPPLPLWAMCALIFIGTNGETYFNTAALVSCVQNFPKNRGHVVGILKGFAGLGGAILTQTYAVMHTPDQASLIFMVAVGPSMVVIAVMFLIRPVKGHRQIRPSDGLSFSFIYSICLLLAAYLMGVMIVEDLVDLNQNIITLFTSILFFLLIIPIVIPVSLSFSPEARTQAEEPLLPNSQNEEPSMSGNESQEVIFSEVEEESSKEGESLSVSERRKKIQRLQSRIAQAAAEGAVRVKRRGPRRGEDFDLTQALIKADFWLIFFSLLLGSGSGLTVIDNLGQISQSLGYENTHVFVSMISIWNFLGRVGGGYLSEKVVRDHAYPRPVTMAIAQVIMAVGHFLFAMDWPGTMYIGTLLVGLGYGAHWAIVPATASELFGIKKFGALYNFLTLANPAGSLVFSGVIASSIYDREAAKQAQGNLQNSTMLGSIMSNALAAEDALKCDGATCFFFTFLILCGLCILAVMLSMILVYRTKVVYANLYGKSR</sequence>
<dbReference type="Pfam" id="PF23262">
    <property type="entry name" value="NFD4_C"/>
    <property type="match status" value="1"/>
</dbReference>
<feature type="transmembrane region" description="Helical" evidence="7">
    <location>
        <begin position="356"/>
        <end position="377"/>
    </location>
</feature>
<feature type="transmembrane region" description="Helical" evidence="7">
    <location>
        <begin position="16"/>
        <end position="42"/>
    </location>
</feature>
<reference evidence="10 11" key="1">
    <citation type="submission" date="2024-01" db="EMBL/GenBank/DDBJ databases">
        <title>The complete chloroplast genome sequence of Lithospermum erythrorhizon: insights into the phylogenetic relationship among Boraginaceae species and the maternal lineages of purple gromwells.</title>
        <authorList>
            <person name="Okada T."/>
            <person name="Watanabe K."/>
        </authorList>
    </citation>
    <scope>NUCLEOTIDE SEQUENCE [LARGE SCALE GENOMIC DNA]</scope>
</reference>
<gene>
    <name evidence="10" type="ORF">LIER_16792</name>
</gene>
<name>A0AAV3Q8A5_LITER</name>
<accession>A0AAV3Q8A5</accession>
<feature type="transmembrane region" description="Helical" evidence="7">
    <location>
        <begin position="210"/>
        <end position="231"/>
    </location>
</feature>
<evidence type="ECO:0000256" key="6">
    <source>
        <dbReference type="SAM" id="MobiDB-lite"/>
    </source>
</evidence>
<feature type="transmembrane region" description="Helical" evidence="7">
    <location>
        <begin position="454"/>
        <end position="476"/>
    </location>
</feature>
<dbReference type="FunFam" id="1.20.1250.20:FF:000446">
    <property type="entry name" value="Nodulin family protein"/>
    <property type="match status" value="1"/>
</dbReference>
<dbReference type="SUPFAM" id="SSF103473">
    <property type="entry name" value="MFS general substrate transporter"/>
    <property type="match status" value="2"/>
</dbReference>
<feature type="transmembrane region" description="Helical" evidence="7">
    <location>
        <begin position="397"/>
        <end position="417"/>
    </location>
</feature>
<evidence type="ECO:0000259" key="9">
    <source>
        <dbReference type="Pfam" id="PF23262"/>
    </source>
</evidence>
<feature type="compositionally biased region" description="Polar residues" evidence="6">
    <location>
        <begin position="280"/>
        <end position="292"/>
    </location>
</feature>
<evidence type="ECO:0000256" key="5">
    <source>
        <dbReference type="ARBA" id="ARBA00044504"/>
    </source>
</evidence>
<evidence type="ECO:0000256" key="2">
    <source>
        <dbReference type="ARBA" id="ARBA00022692"/>
    </source>
</evidence>
<evidence type="ECO:0000313" key="10">
    <source>
        <dbReference type="EMBL" id="GAA0160180.1"/>
    </source>
</evidence>
<feature type="transmembrane region" description="Helical" evidence="7">
    <location>
        <begin position="552"/>
        <end position="575"/>
    </location>
</feature>
<dbReference type="GO" id="GO:0016020">
    <property type="term" value="C:membrane"/>
    <property type="evidence" value="ECO:0007669"/>
    <property type="project" value="UniProtKB-SubCell"/>
</dbReference>
<protein>
    <recommendedName>
        <fullName evidence="12">Nodulin-like domain-containing protein</fullName>
    </recommendedName>
</protein>
<keyword evidence="2 7" id="KW-0812">Transmembrane</keyword>
<evidence type="ECO:0000256" key="1">
    <source>
        <dbReference type="ARBA" id="ARBA00004141"/>
    </source>
</evidence>
<keyword evidence="11" id="KW-1185">Reference proteome</keyword>
<feature type="domain" description="NFD4 C-terminal" evidence="9">
    <location>
        <begin position="356"/>
        <end position="519"/>
    </location>
</feature>
<evidence type="ECO:0000313" key="11">
    <source>
        <dbReference type="Proteomes" id="UP001454036"/>
    </source>
</evidence>
<keyword evidence="3 7" id="KW-1133">Transmembrane helix</keyword>
<feature type="transmembrane region" description="Helical" evidence="7">
    <location>
        <begin position="429"/>
        <end position="448"/>
    </location>
</feature>
<dbReference type="InterPro" id="IPR056555">
    <property type="entry name" value="NFD4_C"/>
</dbReference>
<dbReference type="CDD" id="cd17354">
    <property type="entry name" value="MFS_Mch1p_like"/>
    <property type="match status" value="1"/>
</dbReference>
<dbReference type="EMBL" id="BAABME010003797">
    <property type="protein sequence ID" value="GAA0160180.1"/>
    <property type="molecule type" value="Genomic_DNA"/>
</dbReference>
<comment type="similarity">
    <text evidence="5">Belongs to the major facilitator superfamily. Phosphate:H(+) symporter (TC 2.A.1.9) family.</text>
</comment>
<feature type="transmembrane region" description="Helical" evidence="7">
    <location>
        <begin position="108"/>
        <end position="127"/>
    </location>
</feature>
<dbReference type="PANTHER" id="PTHR21576:SF73">
    <property type="entry name" value="F1C9.29 PROTEIN-RELATED"/>
    <property type="match status" value="1"/>
</dbReference>
<evidence type="ECO:0000256" key="3">
    <source>
        <dbReference type="ARBA" id="ARBA00022989"/>
    </source>
</evidence>
<feature type="transmembrane region" description="Helical" evidence="7">
    <location>
        <begin position="174"/>
        <end position="198"/>
    </location>
</feature>
<feature type="transmembrane region" description="Helical" evidence="7">
    <location>
        <begin position="62"/>
        <end position="88"/>
    </location>
</feature>
<dbReference type="PROSITE" id="PS51257">
    <property type="entry name" value="PROKAR_LIPOPROTEIN"/>
    <property type="match status" value="1"/>
</dbReference>
<feature type="domain" description="Nodulin-like" evidence="8">
    <location>
        <begin position="15"/>
        <end position="262"/>
    </location>
</feature>
<evidence type="ECO:0000259" key="8">
    <source>
        <dbReference type="Pfam" id="PF06813"/>
    </source>
</evidence>
<dbReference type="Proteomes" id="UP001454036">
    <property type="component" value="Unassembled WGS sequence"/>
</dbReference>
<dbReference type="Gene3D" id="1.20.1250.20">
    <property type="entry name" value="MFS general substrate transporter like domains"/>
    <property type="match status" value="1"/>
</dbReference>
<comment type="caution">
    <text evidence="10">The sequence shown here is derived from an EMBL/GenBank/DDBJ whole genome shotgun (WGS) entry which is preliminary data.</text>
</comment>